<gene>
    <name evidence="5" type="ORF">EYB53_019770</name>
</gene>
<keyword evidence="3" id="KW-0804">Transcription</keyword>
<dbReference type="PRINTS" id="PR00038">
    <property type="entry name" value="HTHLUXR"/>
</dbReference>
<protein>
    <submittedName>
        <fullName evidence="5">Response regulator transcription factor</fullName>
    </submittedName>
</protein>
<dbReference type="PANTHER" id="PTHR44688">
    <property type="entry name" value="DNA-BINDING TRANSCRIPTIONAL ACTIVATOR DEVR_DOSR"/>
    <property type="match status" value="1"/>
</dbReference>
<evidence type="ECO:0000256" key="2">
    <source>
        <dbReference type="ARBA" id="ARBA00023125"/>
    </source>
</evidence>
<evidence type="ECO:0000256" key="1">
    <source>
        <dbReference type="ARBA" id="ARBA00023015"/>
    </source>
</evidence>
<dbReference type="SUPFAM" id="SSF46894">
    <property type="entry name" value="C-terminal effector domain of the bipartite response regulators"/>
    <property type="match status" value="1"/>
</dbReference>
<dbReference type="Proteomes" id="UP001193081">
    <property type="component" value="Unassembled WGS sequence"/>
</dbReference>
<dbReference type="SMART" id="SM00421">
    <property type="entry name" value="HTH_LUXR"/>
    <property type="match status" value="1"/>
</dbReference>
<organism evidence="5 6">
    <name type="scientific">Candidatus Chloroploca mongolica</name>
    <dbReference type="NCBI Taxonomy" id="2528176"/>
    <lineage>
        <taxon>Bacteria</taxon>
        <taxon>Bacillati</taxon>
        <taxon>Chloroflexota</taxon>
        <taxon>Chloroflexia</taxon>
        <taxon>Chloroflexales</taxon>
        <taxon>Chloroflexineae</taxon>
        <taxon>Oscillochloridaceae</taxon>
        <taxon>Candidatus Chloroploca</taxon>
    </lineage>
</organism>
<evidence type="ECO:0000313" key="6">
    <source>
        <dbReference type="Proteomes" id="UP001193081"/>
    </source>
</evidence>
<dbReference type="EMBL" id="SIJK02000049">
    <property type="protein sequence ID" value="MBP1467965.1"/>
    <property type="molecule type" value="Genomic_DNA"/>
</dbReference>
<keyword evidence="2" id="KW-0238">DNA-binding</keyword>
<evidence type="ECO:0000313" key="5">
    <source>
        <dbReference type="EMBL" id="MBP1467965.1"/>
    </source>
</evidence>
<evidence type="ECO:0000256" key="3">
    <source>
        <dbReference type="ARBA" id="ARBA00023163"/>
    </source>
</evidence>
<dbReference type="Gene3D" id="1.10.10.10">
    <property type="entry name" value="Winged helix-like DNA-binding domain superfamily/Winged helix DNA-binding domain"/>
    <property type="match status" value="1"/>
</dbReference>
<dbReference type="PROSITE" id="PS00622">
    <property type="entry name" value="HTH_LUXR_1"/>
    <property type="match status" value="1"/>
</dbReference>
<accession>A0ABS4DEV4</accession>
<proteinExistence type="predicted"/>
<dbReference type="InterPro" id="IPR036388">
    <property type="entry name" value="WH-like_DNA-bd_sf"/>
</dbReference>
<dbReference type="PANTHER" id="PTHR44688:SF16">
    <property type="entry name" value="DNA-BINDING TRANSCRIPTIONAL ACTIVATOR DEVR_DOSR"/>
    <property type="match status" value="1"/>
</dbReference>
<comment type="caution">
    <text evidence="5">The sequence shown here is derived from an EMBL/GenBank/DDBJ whole genome shotgun (WGS) entry which is preliminary data.</text>
</comment>
<feature type="domain" description="HTH luxR-type" evidence="4">
    <location>
        <begin position="53"/>
        <end position="118"/>
    </location>
</feature>
<dbReference type="InterPro" id="IPR016032">
    <property type="entry name" value="Sig_transdc_resp-reg_C-effctor"/>
</dbReference>
<dbReference type="CDD" id="cd06170">
    <property type="entry name" value="LuxR_C_like"/>
    <property type="match status" value="1"/>
</dbReference>
<name>A0ABS4DEV4_9CHLR</name>
<sequence length="120" mass="13151">MIAARLHHAQGNPTQAQDAVHQAEEIALKIRNRFLDAALAETQTAVASTALPGQPLIEPLTERELDVLRLICAGKSNQEIADELFLALNTVKRHVNNLYGKLGVSRRAQAIIEARRLALV</sequence>
<keyword evidence="1" id="KW-0805">Transcription regulation</keyword>
<dbReference type="PROSITE" id="PS50043">
    <property type="entry name" value="HTH_LUXR_2"/>
    <property type="match status" value="1"/>
</dbReference>
<keyword evidence="6" id="KW-1185">Reference proteome</keyword>
<dbReference type="InterPro" id="IPR000792">
    <property type="entry name" value="Tscrpt_reg_LuxR_C"/>
</dbReference>
<evidence type="ECO:0000259" key="4">
    <source>
        <dbReference type="PROSITE" id="PS50043"/>
    </source>
</evidence>
<dbReference type="Pfam" id="PF00196">
    <property type="entry name" value="GerE"/>
    <property type="match status" value="1"/>
</dbReference>
<reference evidence="5 6" key="1">
    <citation type="submission" date="2021-03" db="EMBL/GenBank/DDBJ databases">
        <authorList>
            <person name="Grouzdev D.S."/>
        </authorList>
    </citation>
    <scope>NUCLEOTIDE SEQUENCE [LARGE SCALE GENOMIC DNA]</scope>
    <source>
        <strain evidence="5 6">M50-1</strain>
    </source>
</reference>